<reference evidence="1" key="1">
    <citation type="submission" date="2014-09" db="EMBL/GenBank/DDBJ databases">
        <authorList>
            <person name="Magalhaes I.L.F."/>
            <person name="Oliveira U."/>
            <person name="Santos F.R."/>
            <person name="Vidigal T.H.D.A."/>
            <person name="Brescovit A.D."/>
            <person name="Santos A.J."/>
        </authorList>
    </citation>
    <scope>NUCLEOTIDE SEQUENCE</scope>
    <source>
        <tissue evidence="1">Shoot tissue taken approximately 20 cm above the soil surface</tissue>
    </source>
</reference>
<reference evidence="1" key="2">
    <citation type="journal article" date="2015" name="Data Brief">
        <title>Shoot transcriptome of the giant reed, Arundo donax.</title>
        <authorList>
            <person name="Barrero R.A."/>
            <person name="Guerrero F.D."/>
            <person name="Moolhuijzen P."/>
            <person name="Goolsby J.A."/>
            <person name="Tidwell J."/>
            <person name="Bellgard S.E."/>
            <person name="Bellgard M.I."/>
        </authorList>
    </citation>
    <scope>NUCLEOTIDE SEQUENCE</scope>
    <source>
        <tissue evidence="1">Shoot tissue taken approximately 20 cm above the soil surface</tissue>
    </source>
</reference>
<evidence type="ECO:0000313" key="1">
    <source>
        <dbReference type="EMBL" id="JAD31802.1"/>
    </source>
</evidence>
<accession>A0A0A8ZA97</accession>
<proteinExistence type="predicted"/>
<name>A0A0A8ZA97_ARUDO</name>
<dbReference type="EMBL" id="GBRH01266093">
    <property type="protein sequence ID" value="JAD31802.1"/>
    <property type="molecule type" value="Transcribed_RNA"/>
</dbReference>
<sequence>MQKTILLSTFIEKEGYTYVSARARNEHCRTRGFQQIISGLPTTEDFVDPACQLRPCASAHPLLISTPKWRRARGCQAATVNAAGQM</sequence>
<protein>
    <submittedName>
        <fullName evidence="1">Uncharacterized protein</fullName>
    </submittedName>
</protein>
<dbReference type="AlphaFoldDB" id="A0A0A8ZA97"/>
<organism evidence="1">
    <name type="scientific">Arundo donax</name>
    <name type="common">Giant reed</name>
    <name type="synonym">Donax arundinaceus</name>
    <dbReference type="NCBI Taxonomy" id="35708"/>
    <lineage>
        <taxon>Eukaryota</taxon>
        <taxon>Viridiplantae</taxon>
        <taxon>Streptophyta</taxon>
        <taxon>Embryophyta</taxon>
        <taxon>Tracheophyta</taxon>
        <taxon>Spermatophyta</taxon>
        <taxon>Magnoliopsida</taxon>
        <taxon>Liliopsida</taxon>
        <taxon>Poales</taxon>
        <taxon>Poaceae</taxon>
        <taxon>PACMAD clade</taxon>
        <taxon>Arundinoideae</taxon>
        <taxon>Arundineae</taxon>
        <taxon>Arundo</taxon>
    </lineage>
</organism>